<protein>
    <submittedName>
        <fullName evidence="3">Uncharacterized protein</fullName>
    </submittedName>
</protein>
<dbReference type="PANTHER" id="PTHR37728:SF1">
    <property type="entry name" value="OS06G0132300 PROTEIN"/>
    <property type="match status" value="1"/>
</dbReference>
<evidence type="ECO:0000313" key="3">
    <source>
        <dbReference type="EMBL" id="CAI8615789.1"/>
    </source>
</evidence>
<keyword evidence="4" id="KW-1185">Reference proteome</keyword>
<name>A0AAV1B2Z6_VICFA</name>
<evidence type="ECO:0000256" key="1">
    <source>
        <dbReference type="SAM" id="MobiDB-lite"/>
    </source>
</evidence>
<dbReference type="EMBL" id="OX451740">
    <property type="protein sequence ID" value="CAI8615789.1"/>
    <property type="molecule type" value="Genomic_DNA"/>
</dbReference>
<feature type="region of interest" description="Disordered" evidence="1">
    <location>
        <begin position="91"/>
        <end position="115"/>
    </location>
</feature>
<feature type="chain" id="PRO_5043348126" evidence="2">
    <location>
        <begin position="21"/>
        <end position="151"/>
    </location>
</feature>
<evidence type="ECO:0000256" key="2">
    <source>
        <dbReference type="SAM" id="SignalP"/>
    </source>
</evidence>
<sequence length="151" mass="17153">MWCWCSNVVISAHATPCFKALVLPSVSATSLPQSRHHGHRHRQEPITEHQVGEIGHALTANLESNSKPEKQEMSGSDVLWALQRATSHKKIIKNKKKKEHEYERGRDSSSAVSSIEQNSVDYHVRPLCVNQHWATKLDELEIRLRDLSDTT</sequence>
<gene>
    <name evidence="3" type="ORF">VFH_V196280</name>
</gene>
<keyword evidence="2" id="KW-0732">Signal</keyword>
<feature type="signal peptide" evidence="2">
    <location>
        <begin position="1"/>
        <end position="20"/>
    </location>
</feature>
<dbReference type="PANTHER" id="PTHR37728">
    <property type="entry name" value="BNAA04G26730D PROTEIN"/>
    <property type="match status" value="1"/>
</dbReference>
<reference evidence="3 4" key="1">
    <citation type="submission" date="2023-01" db="EMBL/GenBank/DDBJ databases">
        <authorList>
            <person name="Kreplak J."/>
        </authorList>
    </citation>
    <scope>NUCLEOTIDE SEQUENCE [LARGE SCALE GENOMIC DNA]</scope>
</reference>
<proteinExistence type="predicted"/>
<evidence type="ECO:0000313" key="4">
    <source>
        <dbReference type="Proteomes" id="UP001157006"/>
    </source>
</evidence>
<accession>A0AAV1B2Z6</accession>
<dbReference type="Proteomes" id="UP001157006">
    <property type="component" value="Chromosome 5"/>
</dbReference>
<dbReference type="AlphaFoldDB" id="A0AAV1B2Z6"/>
<organism evidence="3 4">
    <name type="scientific">Vicia faba</name>
    <name type="common">Broad bean</name>
    <name type="synonym">Faba vulgaris</name>
    <dbReference type="NCBI Taxonomy" id="3906"/>
    <lineage>
        <taxon>Eukaryota</taxon>
        <taxon>Viridiplantae</taxon>
        <taxon>Streptophyta</taxon>
        <taxon>Embryophyta</taxon>
        <taxon>Tracheophyta</taxon>
        <taxon>Spermatophyta</taxon>
        <taxon>Magnoliopsida</taxon>
        <taxon>eudicotyledons</taxon>
        <taxon>Gunneridae</taxon>
        <taxon>Pentapetalae</taxon>
        <taxon>rosids</taxon>
        <taxon>fabids</taxon>
        <taxon>Fabales</taxon>
        <taxon>Fabaceae</taxon>
        <taxon>Papilionoideae</taxon>
        <taxon>50 kb inversion clade</taxon>
        <taxon>NPAAA clade</taxon>
        <taxon>Hologalegina</taxon>
        <taxon>IRL clade</taxon>
        <taxon>Fabeae</taxon>
        <taxon>Vicia</taxon>
    </lineage>
</organism>